<evidence type="ECO:0000259" key="1">
    <source>
        <dbReference type="Pfam" id="PF09588"/>
    </source>
</evidence>
<reference evidence="3" key="1">
    <citation type="journal article" date="2023" name="Insect Mol. Biol.">
        <title>Genome sequencing provides insights into the evolution of gene families encoding plant cell wall-degrading enzymes in longhorned beetles.</title>
        <authorList>
            <person name="Shin N.R."/>
            <person name="Okamura Y."/>
            <person name="Kirsch R."/>
            <person name="Pauchet Y."/>
        </authorList>
    </citation>
    <scope>NUCLEOTIDE SEQUENCE</scope>
    <source>
        <strain evidence="3">MMC_N1</strain>
    </source>
</reference>
<feature type="domain" description="YqaJ viral recombinase" evidence="1">
    <location>
        <begin position="427"/>
        <end position="528"/>
    </location>
</feature>
<dbReference type="Gene3D" id="3.90.320.10">
    <property type="match status" value="1"/>
</dbReference>
<feature type="domain" description="Mutator-like transposase" evidence="2">
    <location>
        <begin position="6"/>
        <end position="243"/>
    </location>
</feature>
<sequence length="535" mass="60235">MCGATSLLESDSDLEKIIQGVLMQELKLAGEEEAKLAIDNGHIDKDGTPCITVIADGAWSKRSYKTNYNALSGVAVIIGEATKKVLFLDMSLRTKLCLIILALKNWSGSSTAMESAIIIEGFKNSMEIHGLKYTKLVGDGDSSVTKKLLIEKPYGATLVEKVECVNHLLRNLCHKLKDISKTARKKKLESSILKFRVAIKKAAEYRGKSVLTYPEKLSCFRKDVQNSIDHIFGSHEKCDEYFCTGVKAGEENLIPEIIECGLKQDIINCLQRVVTHSSSFLANKNNNAAELFNSLVNKYVGGKRVNFSFKASYQTRCQLAAIAYNCKEQYIEKIMEFVGLSPGLYTRRFIIKRQLRRERSVDQKKKRGFRTKITISHPDEDYGAVEEISDEEMKSRKEKLETILRKTPEEIIKVEQDTRGQSSNPLWHQERTFRITASNFGRICKLKTTTKPDVLVKNLLYNKFIGNSATKYGQEHELVAIQDFEELTGFTVTDCGLFIGHDNEYFLGASPDGLVADNNSIVEVKCPEVLKKHDP</sequence>
<organism evidence="3 4">
    <name type="scientific">Molorchus minor</name>
    <dbReference type="NCBI Taxonomy" id="1323400"/>
    <lineage>
        <taxon>Eukaryota</taxon>
        <taxon>Metazoa</taxon>
        <taxon>Ecdysozoa</taxon>
        <taxon>Arthropoda</taxon>
        <taxon>Hexapoda</taxon>
        <taxon>Insecta</taxon>
        <taxon>Pterygota</taxon>
        <taxon>Neoptera</taxon>
        <taxon>Endopterygota</taxon>
        <taxon>Coleoptera</taxon>
        <taxon>Polyphaga</taxon>
        <taxon>Cucujiformia</taxon>
        <taxon>Chrysomeloidea</taxon>
        <taxon>Cerambycidae</taxon>
        <taxon>Lamiinae</taxon>
        <taxon>Monochamini</taxon>
        <taxon>Molorchus</taxon>
    </lineage>
</organism>
<dbReference type="InterPro" id="IPR049012">
    <property type="entry name" value="Mutator_transp_dom"/>
</dbReference>
<evidence type="ECO:0000259" key="2">
    <source>
        <dbReference type="Pfam" id="PF20700"/>
    </source>
</evidence>
<evidence type="ECO:0000313" key="3">
    <source>
        <dbReference type="EMBL" id="KAJ8964298.1"/>
    </source>
</evidence>
<dbReference type="CDD" id="cd22343">
    <property type="entry name" value="PDDEXK_lambda_exonuclease-like"/>
    <property type="match status" value="1"/>
</dbReference>
<accession>A0ABQ9ISN6</accession>
<dbReference type="Pfam" id="PF09588">
    <property type="entry name" value="YqaJ"/>
    <property type="match status" value="1"/>
</dbReference>
<evidence type="ECO:0008006" key="5">
    <source>
        <dbReference type="Google" id="ProtNLM"/>
    </source>
</evidence>
<dbReference type="InterPro" id="IPR019080">
    <property type="entry name" value="YqaJ_viral_recombinase"/>
</dbReference>
<evidence type="ECO:0000313" key="4">
    <source>
        <dbReference type="Proteomes" id="UP001162164"/>
    </source>
</evidence>
<dbReference type="EMBL" id="JAPWTJ010002830">
    <property type="protein sequence ID" value="KAJ8964298.1"/>
    <property type="molecule type" value="Genomic_DNA"/>
</dbReference>
<dbReference type="InterPro" id="IPR051703">
    <property type="entry name" value="NF-kappa-B_Signaling_Reg"/>
</dbReference>
<comment type="caution">
    <text evidence="3">The sequence shown here is derived from an EMBL/GenBank/DDBJ whole genome shotgun (WGS) entry which is preliminary data.</text>
</comment>
<dbReference type="PANTHER" id="PTHR46609:SF8">
    <property type="entry name" value="YQAJ VIRAL RECOMBINASE DOMAIN-CONTAINING PROTEIN"/>
    <property type="match status" value="1"/>
</dbReference>
<name>A0ABQ9ISN6_9CUCU</name>
<dbReference type="SUPFAM" id="SSF52980">
    <property type="entry name" value="Restriction endonuclease-like"/>
    <property type="match status" value="1"/>
</dbReference>
<gene>
    <name evidence="3" type="ORF">NQ317_000094</name>
</gene>
<keyword evidence="4" id="KW-1185">Reference proteome</keyword>
<protein>
    <recommendedName>
        <fullName evidence="5">YqaJ viral recombinase domain-containing protein</fullName>
    </recommendedName>
</protein>
<proteinExistence type="predicted"/>
<dbReference type="PANTHER" id="PTHR46609">
    <property type="entry name" value="EXONUCLEASE, PHAGE-TYPE/RECB, C-TERMINAL DOMAIN-CONTAINING PROTEIN"/>
    <property type="match status" value="1"/>
</dbReference>
<dbReference type="Proteomes" id="UP001162164">
    <property type="component" value="Unassembled WGS sequence"/>
</dbReference>
<dbReference type="InterPro" id="IPR011335">
    <property type="entry name" value="Restrct_endonuc-II-like"/>
</dbReference>
<dbReference type="Pfam" id="PF20700">
    <property type="entry name" value="Mutator"/>
    <property type="match status" value="1"/>
</dbReference>
<dbReference type="InterPro" id="IPR011604">
    <property type="entry name" value="PDDEXK-like_dom_sf"/>
</dbReference>